<comment type="caution">
    <text evidence="3">The sequence shown here is derived from an EMBL/GenBank/DDBJ whole genome shotgun (WGS) entry which is preliminary data.</text>
</comment>
<dbReference type="AlphaFoldDB" id="A0A9Q0HSV5"/>
<reference evidence="3" key="1">
    <citation type="journal article" date="2022" name="Cell">
        <title>Repeat-based holocentromeres influence genome architecture and karyotype evolution.</title>
        <authorList>
            <person name="Hofstatter P.G."/>
            <person name="Thangavel G."/>
            <person name="Lux T."/>
            <person name="Neumann P."/>
            <person name="Vondrak T."/>
            <person name="Novak P."/>
            <person name="Zhang M."/>
            <person name="Costa L."/>
            <person name="Castellani M."/>
            <person name="Scott A."/>
            <person name="Toegelov H."/>
            <person name="Fuchs J."/>
            <person name="Mata-Sucre Y."/>
            <person name="Dias Y."/>
            <person name="Vanzela A.L.L."/>
            <person name="Huettel B."/>
            <person name="Almeida C.C.S."/>
            <person name="Simkova H."/>
            <person name="Souza G."/>
            <person name="Pedrosa-Harand A."/>
            <person name="Macas J."/>
            <person name="Mayer K.F.X."/>
            <person name="Houben A."/>
            <person name="Marques A."/>
        </authorList>
    </citation>
    <scope>NUCLEOTIDE SEQUENCE</scope>
    <source>
        <strain evidence="3">RhyBre1mFocal</strain>
    </source>
</reference>
<sequence length="183" mass="20880">MAVTSDGDGSGEWGELCDSDGFVYRRRRQAGGQTSAASDVVGEAPESTEEREAEFQRRRREKTLSCMRGLREKYRRELEEWERLASTVNQLSQQVTQRPSVELRSRNVDASQSMKQMDDLGRDSAVDELLIQVDCQEVIFRKIEEICSDVDALCEEKEENLANMLIELPIWSSPRTLLKSLSD</sequence>
<gene>
    <name evidence="3" type="ORF">LUZ63_005170</name>
</gene>
<proteinExistence type="predicted"/>
<organism evidence="3 4">
    <name type="scientific">Rhynchospora breviuscula</name>
    <dbReference type="NCBI Taxonomy" id="2022672"/>
    <lineage>
        <taxon>Eukaryota</taxon>
        <taxon>Viridiplantae</taxon>
        <taxon>Streptophyta</taxon>
        <taxon>Embryophyta</taxon>
        <taxon>Tracheophyta</taxon>
        <taxon>Spermatophyta</taxon>
        <taxon>Magnoliopsida</taxon>
        <taxon>Liliopsida</taxon>
        <taxon>Poales</taxon>
        <taxon>Cyperaceae</taxon>
        <taxon>Cyperoideae</taxon>
        <taxon>Rhynchosporeae</taxon>
        <taxon>Rhynchospora</taxon>
    </lineage>
</organism>
<evidence type="ECO:0000256" key="2">
    <source>
        <dbReference type="SAM" id="MobiDB-lite"/>
    </source>
</evidence>
<feature type="coiled-coil region" evidence="1">
    <location>
        <begin position="64"/>
        <end position="91"/>
    </location>
</feature>
<name>A0A9Q0HSV5_9POAL</name>
<keyword evidence="4" id="KW-1185">Reference proteome</keyword>
<dbReference type="PANTHER" id="PTHR35737:SF1">
    <property type="entry name" value="CRYPTIC LOCI REGULATOR"/>
    <property type="match status" value="1"/>
</dbReference>
<protein>
    <submittedName>
        <fullName evidence="3">Uncharacterized protein</fullName>
    </submittedName>
</protein>
<evidence type="ECO:0000313" key="4">
    <source>
        <dbReference type="Proteomes" id="UP001151287"/>
    </source>
</evidence>
<keyword evidence="1" id="KW-0175">Coiled coil</keyword>
<evidence type="ECO:0000313" key="3">
    <source>
        <dbReference type="EMBL" id="KAJ1696658.1"/>
    </source>
</evidence>
<evidence type="ECO:0000256" key="1">
    <source>
        <dbReference type="SAM" id="Coils"/>
    </source>
</evidence>
<accession>A0A9Q0HSV5</accession>
<feature type="region of interest" description="Disordered" evidence="2">
    <location>
        <begin position="28"/>
        <end position="58"/>
    </location>
</feature>
<dbReference type="Proteomes" id="UP001151287">
    <property type="component" value="Unassembled WGS sequence"/>
</dbReference>
<dbReference type="EMBL" id="JAMQYH010000002">
    <property type="protein sequence ID" value="KAJ1696658.1"/>
    <property type="molecule type" value="Genomic_DNA"/>
</dbReference>
<dbReference type="PANTHER" id="PTHR35737">
    <property type="entry name" value="CRYPTIC LOCI REGULATOR"/>
    <property type="match status" value="1"/>
</dbReference>